<reference evidence="1 2" key="1">
    <citation type="submission" date="2017-01" db="EMBL/GenBank/DDBJ databases">
        <title>Phylogeographic, genomic and meropenem susceptibility analysis of Burkholderia ubonensis.</title>
        <authorList>
            <person name="Price E.P."/>
            <person name="Sarovich D.S."/>
            <person name="Webb J.R."/>
            <person name="Hall C.M."/>
            <person name="Sahl J.W."/>
            <person name="Kaestli M."/>
            <person name="Mayo M."/>
            <person name="Harrington G."/>
            <person name="Baker A.L."/>
            <person name="Sidak-Loftis L.C."/>
            <person name="Lummis M."/>
            <person name="Schupp J.M."/>
            <person name="Gillece J.D."/>
            <person name="Tuanyok A."/>
            <person name="Warner J."/>
            <person name="Busch J.D."/>
            <person name="Keim P."/>
            <person name="Currie B.J."/>
            <person name="Wagner D.M."/>
        </authorList>
    </citation>
    <scope>NUCLEOTIDE SEQUENCE [LARGE SCALE GENOMIC DNA]</scope>
    <source>
        <strain evidence="1 2">A21</strain>
    </source>
</reference>
<name>A0A1R1JGW3_9BURK</name>
<dbReference type="EMBL" id="MTJZ01000005">
    <property type="protein sequence ID" value="OMG74594.1"/>
    <property type="molecule type" value="Genomic_DNA"/>
</dbReference>
<comment type="caution">
    <text evidence="1">The sequence shown here is derived from an EMBL/GenBank/DDBJ whole genome shotgun (WGS) entry which is preliminary data.</text>
</comment>
<dbReference type="Proteomes" id="UP000187194">
    <property type="component" value="Unassembled WGS sequence"/>
</dbReference>
<evidence type="ECO:0000313" key="2">
    <source>
        <dbReference type="Proteomes" id="UP000187194"/>
    </source>
</evidence>
<gene>
    <name evidence="1" type="ORF">BW685_05485</name>
</gene>
<accession>A0A1R1JGW3</accession>
<evidence type="ECO:0000313" key="1">
    <source>
        <dbReference type="EMBL" id="OMG74594.1"/>
    </source>
</evidence>
<dbReference type="AlphaFoldDB" id="A0A1R1JGW3"/>
<proteinExistence type="predicted"/>
<evidence type="ECO:0008006" key="3">
    <source>
        <dbReference type="Google" id="ProtNLM"/>
    </source>
</evidence>
<sequence length="78" mass="8912">MAFYQDAAYLTHENRPEYNTTHGPAQVVPVSGVYRCDGCGASIVSTMNHRFPPQNHHQHTTEQGHIRWRLVVRTTHIS</sequence>
<protein>
    <recommendedName>
        <fullName evidence="3">Protein L</fullName>
    </recommendedName>
</protein>
<organism evidence="1 2">
    <name type="scientific">Burkholderia ubonensis</name>
    <dbReference type="NCBI Taxonomy" id="101571"/>
    <lineage>
        <taxon>Bacteria</taxon>
        <taxon>Pseudomonadati</taxon>
        <taxon>Pseudomonadota</taxon>
        <taxon>Betaproteobacteria</taxon>
        <taxon>Burkholderiales</taxon>
        <taxon>Burkholderiaceae</taxon>
        <taxon>Burkholderia</taxon>
        <taxon>Burkholderia cepacia complex</taxon>
    </lineage>
</organism>